<evidence type="ECO:0000259" key="1">
    <source>
        <dbReference type="PROSITE" id="PS50925"/>
    </source>
</evidence>
<dbReference type="EMBL" id="QURR01000003">
    <property type="protein sequence ID" value="RGE46412.1"/>
    <property type="molecule type" value="Genomic_DNA"/>
</dbReference>
<dbReference type="SMART" id="SM01034">
    <property type="entry name" value="BLUF"/>
    <property type="match status" value="1"/>
</dbReference>
<dbReference type="GO" id="GO:0009882">
    <property type="term" value="F:blue light photoreceptor activity"/>
    <property type="evidence" value="ECO:0007669"/>
    <property type="project" value="InterPro"/>
</dbReference>
<dbReference type="Gene3D" id="3.30.70.100">
    <property type="match status" value="1"/>
</dbReference>
<organism evidence="2 3">
    <name type="scientific">Comamonas testosteroni</name>
    <name type="common">Pseudomonas testosteroni</name>
    <dbReference type="NCBI Taxonomy" id="285"/>
    <lineage>
        <taxon>Bacteria</taxon>
        <taxon>Pseudomonadati</taxon>
        <taxon>Pseudomonadota</taxon>
        <taxon>Betaproteobacteria</taxon>
        <taxon>Burkholderiales</taxon>
        <taxon>Comamonadaceae</taxon>
        <taxon>Comamonas</taxon>
    </lineage>
</organism>
<dbReference type="SUPFAM" id="SSF54975">
    <property type="entry name" value="Acylphosphatase/BLUF domain-like"/>
    <property type="match status" value="1"/>
</dbReference>
<keyword evidence="3" id="KW-1185">Reference proteome</keyword>
<reference evidence="2 3" key="1">
    <citation type="submission" date="2018-08" db="EMBL/GenBank/DDBJ databases">
        <title>Comamonas testosteroni strain SWCO2.</title>
        <authorList>
            <person name="Jiang N."/>
            <person name="Zhang X.Z."/>
        </authorList>
    </citation>
    <scope>NUCLEOTIDE SEQUENCE [LARGE SCALE GENOMIC DNA]</scope>
    <source>
        <strain evidence="2 3">SWCO2</strain>
    </source>
</reference>
<feature type="domain" description="BLUF" evidence="1">
    <location>
        <begin position="11"/>
        <end position="103"/>
    </location>
</feature>
<dbReference type="GO" id="GO:0071949">
    <property type="term" value="F:FAD binding"/>
    <property type="evidence" value="ECO:0007669"/>
    <property type="project" value="InterPro"/>
</dbReference>
<dbReference type="OrthoDB" id="8586885at2"/>
<dbReference type="InterPro" id="IPR036046">
    <property type="entry name" value="Acylphosphatase-like_dom_sf"/>
</dbReference>
<comment type="caution">
    <text evidence="2">The sequence shown here is derived from an EMBL/GenBank/DDBJ whole genome shotgun (WGS) entry which is preliminary data.</text>
</comment>
<evidence type="ECO:0000313" key="3">
    <source>
        <dbReference type="Proteomes" id="UP000261948"/>
    </source>
</evidence>
<dbReference type="AlphaFoldDB" id="A0A373FSA7"/>
<gene>
    <name evidence="2" type="ORF">DZC30_04150</name>
</gene>
<dbReference type="Proteomes" id="UP000261948">
    <property type="component" value="Unassembled WGS sequence"/>
</dbReference>
<accession>A0A373FSA7</accession>
<protein>
    <submittedName>
        <fullName evidence="2">BLUF domain-containing protein</fullName>
    </submittedName>
</protein>
<dbReference type="PROSITE" id="PS50925">
    <property type="entry name" value="BLUF"/>
    <property type="match status" value="1"/>
</dbReference>
<name>A0A373FSA7_COMTE</name>
<sequence length="138" mass="15365">MPADMPANNSLHAFLYCSTLAAQQPISVVGDIVKAAREKNARLGLTGVLIFDGQRFCQYLEGNAVAISDMLQNICLDPRHTDVVVQFHGPQEGPRRFQDWAIAYAELEEPIALDELMSFEGEEALLLFHQLLPSLDYC</sequence>
<proteinExistence type="predicted"/>
<dbReference type="Pfam" id="PF04940">
    <property type="entry name" value="BLUF"/>
    <property type="match status" value="1"/>
</dbReference>
<evidence type="ECO:0000313" key="2">
    <source>
        <dbReference type="EMBL" id="RGE46412.1"/>
    </source>
</evidence>
<dbReference type="InterPro" id="IPR007024">
    <property type="entry name" value="BLUF_domain"/>
</dbReference>